<dbReference type="Proteomes" id="UP000663845">
    <property type="component" value="Unassembled WGS sequence"/>
</dbReference>
<evidence type="ECO:0000256" key="1">
    <source>
        <dbReference type="SAM" id="MobiDB-lite"/>
    </source>
</evidence>
<organism evidence="2 4">
    <name type="scientific">Adineta steineri</name>
    <dbReference type="NCBI Taxonomy" id="433720"/>
    <lineage>
        <taxon>Eukaryota</taxon>
        <taxon>Metazoa</taxon>
        <taxon>Spiralia</taxon>
        <taxon>Gnathifera</taxon>
        <taxon>Rotifera</taxon>
        <taxon>Eurotatoria</taxon>
        <taxon>Bdelloidea</taxon>
        <taxon>Adinetida</taxon>
        <taxon>Adinetidae</taxon>
        <taxon>Adineta</taxon>
    </lineage>
</organism>
<dbReference type="AlphaFoldDB" id="A0A813X9T9"/>
<proteinExistence type="predicted"/>
<dbReference type="EMBL" id="CAJOAZ010000018">
    <property type="protein sequence ID" value="CAF3490790.1"/>
    <property type="molecule type" value="Genomic_DNA"/>
</dbReference>
<accession>A0A813X9T9</accession>
<feature type="compositionally biased region" description="Polar residues" evidence="1">
    <location>
        <begin position="85"/>
        <end position="97"/>
    </location>
</feature>
<name>A0A813X9T9_9BILA</name>
<gene>
    <name evidence="2" type="ORF">JYZ213_LOCUS8768</name>
    <name evidence="3" type="ORF">OXD698_LOCUS716</name>
</gene>
<sequence>MNPNINSQGLPPTESLDSYQPFNSNPSSWQDSSSHFRAQGHYQGPYPTSNPRIRQHGEFQQRGRYSYNKRGGGGGYRPQNRESDNNSYQPTTTNYSDRNFKGFFRSNMLEDPWVNLKPQKVPSNGTTLVFDSTNQ</sequence>
<evidence type="ECO:0000313" key="2">
    <source>
        <dbReference type="EMBL" id="CAF0867437.1"/>
    </source>
</evidence>
<dbReference type="EMBL" id="CAJNOG010000060">
    <property type="protein sequence ID" value="CAF0867437.1"/>
    <property type="molecule type" value="Genomic_DNA"/>
</dbReference>
<reference evidence="2" key="1">
    <citation type="submission" date="2021-02" db="EMBL/GenBank/DDBJ databases">
        <authorList>
            <person name="Nowell W R."/>
        </authorList>
    </citation>
    <scope>NUCLEOTIDE SEQUENCE</scope>
</reference>
<feature type="region of interest" description="Disordered" evidence="1">
    <location>
        <begin position="1"/>
        <end position="99"/>
    </location>
</feature>
<protein>
    <submittedName>
        <fullName evidence="2">Uncharacterized protein</fullName>
    </submittedName>
</protein>
<feature type="compositionally biased region" description="Low complexity" evidence="1">
    <location>
        <begin position="24"/>
        <end position="33"/>
    </location>
</feature>
<feature type="compositionally biased region" description="Polar residues" evidence="1">
    <location>
        <begin position="1"/>
        <end position="23"/>
    </location>
</feature>
<evidence type="ECO:0000313" key="4">
    <source>
        <dbReference type="Proteomes" id="UP000663845"/>
    </source>
</evidence>
<comment type="caution">
    <text evidence="2">The sequence shown here is derived from an EMBL/GenBank/DDBJ whole genome shotgun (WGS) entry which is preliminary data.</text>
</comment>
<evidence type="ECO:0000313" key="3">
    <source>
        <dbReference type="EMBL" id="CAF3490790.1"/>
    </source>
</evidence>
<dbReference type="Proteomes" id="UP000663844">
    <property type="component" value="Unassembled WGS sequence"/>
</dbReference>